<evidence type="ECO:0000313" key="3">
    <source>
        <dbReference type="Proteomes" id="UP000675900"/>
    </source>
</evidence>
<reference evidence="2" key="1">
    <citation type="submission" date="2025-08" db="UniProtKB">
        <authorList>
            <consortium name="Ensembl"/>
        </authorList>
    </citation>
    <scope>IDENTIFICATION</scope>
</reference>
<dbReference type="Proteomes" id="UP000675900">
    <property type="component" value="Unassembled WGS sequence"/>
</dbReference>
<dbReference type="PANTHER" id="PTHR45632:SF13">
    <property type="entry name" value="KELCH-LIKE PROTEIN 26"/>
    <property type="match status" value="1"/>
</dbReference>
<dbReference type="PANTHER" id="PTHR45632">
    <property type="entry name" value="LD33804P"/>
    <property type="match status" value="1"/>
</dbReference>
<sequence length="132" mass="13942">GGGGRAEPPPLLSCSMADKNGALKCTFSAPGHSTSLLQGLAALRAQGQLLDVVLTINRETFHAHKVVLAACSDYFRAMFTGGMREASQDVIELKGVSARGLRHIIDFAYSAEVTLDLDCVQDVAPGTRGTRP</sequence>
<evidence type="ECO:0000259" key="1">
    <source>
        <dbReference type="PROSITE" id="PS50097"/>
    </source>
</evidence>
<dbReference type="AlphaFoldDB" id="A0A8C9JGC0"/>
<organism evidence="2 3">
    <name type="scientific">Panthera tigris altaica</name>
    <name type="common">Siberian tiger</name>
    <dbReference type="NCBI Taxonomy" id="74533"/>
    <lineage>
        <taxon>Eukaryota</taxon>
        <taxon>Metazoa</taxon>
        <taxon>Chordata</taxon>
        <taxon>Craniata</taxon>
        <taxon>Vertebrata</taxon>
        <taxon>Euteleostomi</taxon>
        <taxon>Mammalia</taxon>
        <taxon>Eutheria</taxon>
        <taxon>Laurasiatheria</taxon>
        <taxon>Carnivora</taxon>
        <taxon>Feliformia</taxon>
        <taxon>Felidae</taxon>
        <taxon>Pantherinae</taxon>
        <taxon>Panthera</taxon>
    </lineage>
</organism>
<dbReference type="SUPFAM" id="SSF54695">
    <property type="entry name" value="POZ domain"/>
    <property type="match status" value="1"/>
</dbReference>
<dbReference type="GeneTree" id="ENSGT00940000159238"/>
<dbReference type="SMART" id="SM00225">
    <property type="entry name" value="BTB"/>
    <property type="match status" value="1"/>
</dbReference>
<keyword evidence="3" id="KW-1185">Reference proteome</keyword>
<dbReference type="Gene3D" id="3.30.710.10">
    <property type="entry name" value="Potassium Channel Kv1.1, Chain A"/>
    <property type="match status" value="1"/>
</dbReference>
<dbReference type="Pfam" id="PF00651">
    <property type="entry name" value="BTB"/>
    <property type="match status" value="1"/>
</dbReference>
<reference evidence="2" key="2">
    <citation type="submission" date="2025-09" db="UniProtKB">
        <authorList>
            <consortium name="Ensembl"/>
        </authorList>
    </citation>
    <scope>IDENTIFICATION</scope>
</reference>
<proteinExistence type="predicted"/>
<dbReference type="PROSITE" id="PS50097">
    <property type="entry name" value="BTB"/>
    <property type="match status" value="1"/>
</dbReference>
<accession>A0A8C9JGC0</accession>
<protein>
    <recommendedName>
        <fullName evidence="1">BTB domain-containing protein</fullName>
    </recommendedName>
</protein>
<dbReference type="Ensembl" id="ENSPTIT00000011669.1">
    <property type="protein sequence ID" value="ENSPTIP00000007809.1"/>
    <property type="gene ID" value="ENSPTIG00000009351.1"/>
</dbReference>
<dbReference type="InterPro" id="IPR000210">
    <property type="entry name" value="BTB/POZ_dom"/>
</dbReference>
<name>A0A8C9JGC0_PANTA</name>
<dbReference type="InterPro" id="IPR011333">
    <property type="entry name" value="SKP1/BTB/POZ_sf"/>
</dbReference>
<feature type="domain" description="BTB" evidence="1">
    <location>
        <begin position="50"/>
        <end position="117"/>
    </location>
</feature>
<evidence type="ECO:0000313" key="2">
    <source>
        <dbReference type="Ensembl" id="ENSPTIP00000007809.1"/>
    </source>
</evidence>